<dbReference type="GO" id="GO:0005886">
    <property type="term" value="C:plasma membrane"/>
    <property type="evidence" value="ECO:0007669"/>
    <property type="project" value="UniProtKB-SubCell"/>
</dbReference>
<feature type="domain" description="ABC transporter" evidence="10">
    <location>
        <begin position="342"/>
        <end position="579"/>
    </location>
</feature>
<dbReference type="SUPFAM" id="SSF52540">
    <property type="entry name" value="P-loop containing nucleoside triphosphate hydrolases"/>
    <property type="match status" value="1"/>
</dbReference>
<keyword evidence="5 9" id="KW-1133">Transmembrane helix</keyword>
<keyword evidence="6 9" id="KW-0472">Membrane</keyword>
<dbReference type="InterPro" id="IPR004846">
    <property type="entry name" value="T2SS/T3SS_dom"/>
</dbReference>
<dbReference type="PRINTS" id="PR00811">
    <property type="entry name" value="BCTERIALGSPD"/>
</dbReference>
<evidence type="ECO:0000256" key="1">
    <source>
        <dbReference type="ARBA" id="ARBA00004651"/>
    </source>
</evidence>
<dbReference type="Gene3D" id="1.20.1560.10">
    <property type="entry name" value="ABC transporter type 1, transmembrane domain"/>
    <property type="match status" value="1"/>
</dbReference>
<organism evidence="12 13">
    <name type="scientific">Tichowtungia aerotolerans</name>
    <dbReference type="NCBI Taxonomy" id="2697043"/>
    <lineage>
        <taxon>Bacteria</taxon>
        <taxon>Pseudomonadati</taxon>
        <taxon>Kiritimatiellota</taxon>
        <taxon>Tichowtungiia</taxon>
        <taxon>Tichowtungiales</taxon>
        <taxon>Tichowtungiaceae</taxon>
        <taxon>Tichowtungia</taxon>
    </lineage>
</organism>
<dbReference type="GO" id="GO:0016887">
    <property type="term" value="F:ATP hydrolysis activity"/>
    <property type="evidence" value="ECO:0007669"/>
    <property type="project" value="InterPro"/>
</dbReference>
<keyword evidence="3" id="KW-0547">Nucleotide-binding</keyword>
<evidence type="ECO:0000256" key="8">
    <source>
        <dbReference type="SAM" id="MobiDB-lite"/>
    </source>
</evidence>
<dbReference type="EMBL" id="CP047593">
    <property type="protein sequence ID" value="QHI70314.1"/>
    <property type="molecule type" value="Genomic_DNA"/>
</dbReference>
<dbReference type="SMART" id="SM00382">
    <property type="entry name" value="AAA"/>
    <property type="match status" value="1"/>
</dbReference>
<dbReference type="PANTHER" id="PTHR43394">
    <property type="entry name" value="ATP-DEPENDENT PERMEASE MDL1, MITOCHONDRIAL"/>
    <property type="match status" value="1"/>
</dbReference>
<name>A0A6P1MCL2_9BACT</name>
<feature type="transmembrane region" description="Helical" evidence="9">
    <location>
        <begin position="161"/>
        <end position="179"/>
    </location>
</feature>
<evidence type="ECO:0000256" key="2">
    <source>
        <dbReference type="ARBA" id="ARBA00022692"/>
    </source>
</evidence>
<dbReference type="SUPFAM" id="SSF90123">
    <property type="entry name" value="ABC transporter transmembrane region"/>
    <property type="match status" value="1"/>
</dbReference>
<comment type="subcellular location">
    <subcellularLocation>
        <location evidence="1">Cell membrane</location>
        <topology evidence="1">Multi-pass membrane protein</topology>
    </subcellularLocation>
</comment>
<accession>A0A6P1MCL2</accession>
<protein>
    <submittedName>
        <fullName evidence="12">ATP-binding cassette domain-containing protein</fullName>
    </submittedName>
</protein>
<evidence type="ECO:0000259" key="10">
    <source>
        <dbReference type="PROSITE" id="PS50893"/>
    </source>
</evidence>
<dbReference type="RefSeq" id="WP_160629491.1">
    <property type="nucleotide sequence ID" value="NZ_CP047593.1"/>
</dbReference>
<dbReference type="GO" id="GO:0009306">
    <property type="term" value="P:protein secretion"/>
    <property type="evidence" value="ECO:0007669"/>
    <property type="project" value="InterPro"/>
</dbReference>
<feature type="transmembrane region" description="Helical" evidence="9">
    <location>
        <begin position="136"/>
        <end position="155"/>
    </location>
</feature>
<dbReference type="InterPro" id="IPR036640">
    <property type="entry name" value="ABC1_TM_sf"/>
</dbReference>
<dbReference type="AlphaFoldDB" id="A0A6P1MCL2"/>
<feature type="transmembrane region" description="Helical" evidence="9">
    <location>
        <begin position="247"/>
        <end position="269"/>
    </location>
</feature>
<dbReference type="InterPro" id="IPR003439">
    <property type="entry name" value="ABC_transporter-like_ATP-bd"/>
</dbReference>
<dbReference type="Pfam" id="PF00664">
    <property type="entry name" value="ABC_membrane"/>
    <property type="match status" value="1"/>
</dbReference>
<feature type="transmembrane region" description="Helical" evidence="9">
    <location>
        <begin position="57"/>
        <end position="75"/>
    </location>
</feature>
<dbReference type="GO" id="GO:0015421">
    <property type="term" value="F:ABC-type oligopeptide transporter activity"/>
    <property type="evidence" value="ECO:0007669"/>
    <property type="project" value="TreeGrafter"/>
</dbReference>
<dbReference type="CDD" id="cd07346">
    <property type="entry name" value="ABC_6TM_exporters"/>
    <property type="match status" value="1"/>
</dbReference>
<evidence type="ECO:0000313" key="13">
    <source>
        <dbReference type="Proteomes" id="UP000464954"/>
    </source>
</evidence>
<evidence type="ECO:0000256" key="3">
    <source>
        <dbReference type="ARBA" id="ARBA00022741"/>
    </source>
</evidence>
<dbReference type="Proteomes" id="UP000464954">
    <property type="component" value="Chromosome"/>
</dbReference>
<evidence type="ECO:0000256" key="5">
    <source>
        <dbReference type="ARBA" id="ARBA00022989"/>
    </source>
</evidence>
<feature type="compositionally biased region" description="Basic and acidic residues" evidence="8">
    <location>
        <begin position="1263"/>
        <end position="1277"/>
    </location>
</feature>
<evidence type="ECO:0000313" key="12">
    <source>
        <dbReference type="EMBL" id="QHI70314.1"/>
    </source>
</evidence>
<keyword evidence="2 9" id="KW-0812">Transmembrane</keyword>
<keyword evidence="13" id="KW-1185">Reference proteome</keyword>
<sequence length="1277" mass="142260">MAAESTNRRFLNLLKPLWLPVSATILCLILLTAVNMVTPMLIGTVFSRVFPERNWSLLWMILGGLTLLFLVRNLLFYHSKCIAVRVGEEVCFNLRTQLFDRIQQKSLIFTRTQNPGKLSSKVMNDSLKIQEFIQGVMPKFIQSALLFAGVMVMIYVLNWQLALASTFVLPLHVLTYRYFGERIKQASRRSRESIDFAAGNIVESLVGVEVVKGFSGEERESQAFKDAIASSRRSQVESLRYVALQKVWADLLVGAGMLALIGFGAWQVIGKPEGQSMLAGDFIAFFWYIRLLYPTVIELMSSGGKLAGAHASVERALELFDEVPQSVDRKAGGLRPSMREDIVFENVSFAFNPEEEGLAVIKGVSFAVRNGDVCAITGPSGAGKTTMVSMLPLLITPDKGTIRIGEHDILSVDLAHLRDSIGVVFQECFLFNTTIMENLRYARPDVRIRRIKEICRQTGADDFIRQLPQGYDSIVGENGITLSRGQKQMITLTRAVIKNPEILILDEATASLDPSLESYVIPTILDLMKGRTTLMITHNPRLLEHADCELILDDGQVASFNQLRRPSARPFGSKAGKTVAAALVAGCIAFGLLPQTARGGEMISRRVRLSYIAPERCVQMLQLYGISIGQAGKPVNAKTLPTVVAQPSTPAHDLLPKMGTGFKPTDSDPIGDLLVFYDEDKPEQFSRVQTVIRRDIDLPARQIMLEAMVMEISEDSIDRLGVEWSRDISSGGDVEFGAGLGDITGQLTVNVDDIFYDFNMKLRALIREGEAEIISRPSVLTLNNRMAFINVSDLVPVAQSKYHGNQAISTVDFKDKEVGIQLAIRPRINEDGKEVSLQVNAVVSAVVAGEDVEVKKDDDVVASSPTISVREVKTYARIANNTPFIIGGLIAKDDTSTRDRVPVLGAIPYLGKLFRFESITEVKREVIIVITPFVLPEADGLRSDQQIVGRNLPQDEDQFDSIGNRLFRDAYRIREEDVYDLDFLVSNEELMRLQTLADQAASGNLTMKETYPYSHFVNGKIPGEQVLVYRQIYSVIRRIGLDKQVDTDHLIFFKKTPDQSTGFDVVFLGKFLQKEAERIWTKNHPDERCPEDIWEALGDHAIALTYTNRKKEADAAEIMFEEVPDVQIVPCTSREEFDRLLWDLNQPDEQGRGRGTILLHTERDLQRVKQAIVLREAIDLNGTGDTMTLANFSTGRLLLLPDRDDNQVDLIGGNIARLFLTTDRYYDLLRESLRTDMDALRNALNLSPKSQAAPAKPAPAPKAEPKPVPKEDAKPAS</sequence>
<dbReference type="PROSITE" id="PS50893">
    <property type="entry name" value="ABC_TRANSPORTER_2"/>
    <property type="match status" value="1"/>
</dbReference>
<dbReference type="KEGG" id="taer:GT409_12975"/>
<evidence type="ECO:0000256" key="4">
    <source>
        <dbReference type="ARBA" id="ARBA00022840"/>
    </source>
</evidence>
<dbReference type="GO" id="GO:0005524">
    <property type="term" value="F:ATP binding"/>
    <property type="evidence" value="ECO:0007669"/>
    <property type="project" value="UniProtKB-KW"/>
</dbReference>
<feature type="domain" description="ABC transmembrane type-1" evidence="11">
    <location>
        <begin position="23"/>
        <end position="308"/>
    </location>
</feature>
<dbReference type="InterPro" id="IPR039421">
    <property type="entry name" value="Type_1_exporter"/>
</dbReference>
<evidence type="ECO:0000256" key="7">
    <source>
        <dbReference type="RuleBase" id="RU004003"/>
    </source>
</evidence>
<dbReference type="InterPro" id="IPR003593">
    <property type="entry name" value="AAA+_ATPase"/>
</dbReference>
<comment type="similarity">
    <text evidence="7">Belongs to the bacterial secretin family.</text>
</comment>
<dbReference type="InterPro" id="IPR011527">
    <property type="entry name" value="ABC1_TM_dom"/>
</dbReference>
<evidence type="ECO:0000259" key="11">
    <source>
        <dbReference type="PROSITE" id="PS50929"/>
    </source>
</evidence>
<feature type="transmembrane region" description="Helical" evidence="9">
    <location>
        <begin position="17"/>
        <end position="37"/>
    </location>
</feature>
<dbReference type="Pfam" id="PF00263">
    <property type="entry name" value="Secretin"/>
    <property type="match status" value="1"/>
</dbReference>
<dbReference type="Pfam" id="PF00005">
    <property type="entry name" value="ABC_tran"/>
    <property type="match status" value="1"/>
</dbReference>
<keyword evidence="4 12" id="KW-0067">ATP-binding</keyword>
<dbReference type="InterPro" id="IPR027417">
    <property type="entry name" value="P-loop_NTPase"/>
</dbReference>
<reference evidence="12 13" key="1">
    <citation type="submission" date="2020-01" db="EMBL/GenBank/DDBJ databases">
        <title>Ponticoccus aerotolerans gen. nov., sp. nov., an anaerobic bacterium and proposal of Ponticoccusceae fam. nov., Ponticoccusles ord. nov. and Ponticoccuse classis nov. in the phylum Kiritimatiellaeota.</title>
        <authorList>
            <person name="Zhou L.Y."/>
            <person name="Du Z.J."/>
        </authorList>
    </citation>
    <scope>NUCLEOTIDE SEQUENCE [LARGE SCALE GENOMIC DNA]</scope>
    <source>
        <strain evidence="12 13">S-5007</strain>
    </source>
</reference>
<evidence type="ECO:0000256" key="9">
    <source>
        <dbReference type="SAM" id="Phobius"/>
    </source>
</evidence>
<proteinExistence type="inferred from homology"/>
<dbReference type="InterPro" id="IPR001775">
    <property type="entry name" value="GspD/PilQ"/>
</dbReference>
<feature type="region of interest" description="Disordered" evidence="8">
    <location>
        <begin position="1245"/>
        <end position="1277"/>
    </location>
</feature>
<dbReference type="PROSITE" id="PS50929">
    <property type="entry name" value="ABC_TM1F"/>
    <property type="match status" value="1"/>
</dbReference>
<dbReference type="Gene3D" id="3.40.50.300">
    <property type="entry name" value="P-loop containing nucleotide triphosphate hydrolases"/>
    <property type="match status" value="1"/>
</dbReference>
<evidence type="ECO:0000256" key="6">
    <source>
        <dbReference type="ARBA" id="ARBA00023136"/>
    </source>
</evidence>
<dbReference type="PANTHER" id="PTHR43394:SF1">
    <property type="entry name" value="ATP-BINDING CASSETTE SUB-FAMILY B MEMBER 10, MITOCHONDRIAL"/>
    <property type="match status" value="1"/>
</dbReference>
<gene>
    <name evidence="12" type="ORF">GT409_12975</name>
</gene>